<dbReference type="Proteomes" id="UP000242875">
    <property type="component" value="Unassembled WGS sequence"/>
</dbReference>
<comment type="caution">
    <text evidence="4">The sequence shown here is derived from an EMBL/GenBank/DDBJ whole genome shotgun (WGS) entry which is preliminary data.</text>
</comment>
<dbReference type="OrthoDB" id="79514at2759"/>
<keyword evidence="5" id="KW-1185">Reference proteome</keyword>
<proteinExistence type="inferred from homology"/>
<evidence type="ECO:0000256" key="3">
    <source>
        <dbReference type="SAM" id="MobiDB-lite"/>
    </source>
</evidence>
<evidence type="ECO:0000256" key="1">
    <source>
        <dbReference type="ARBA" id="ARBA00007712"/>
    </source>
</evidence>
<dbReference type="AlphaFoldDB" id="A0A261Y7L8"/>
<feature type="region of interest" description="Disordered" evidence="3">
    <location>
        <begin position="31"/>
        <end position="74"/>
    </location>
</feature>
<dbReference type="CDD" id="cd00882">
    <property type="entry name" value="Ras_like_GTPase"/>
    <property type="match status" value="1"/>
</dbReference>
<evidence type="ECO:0000313" key="5">
    <source>
        <dbReference type="Proteomes" id="UP000242875"/>
    </source>
</evidence>
<protein>
    <recommendedName>
        <fullName evidence="6">Protein SMG9</fullName>
    </recommendedName>
</protein>
<dbReference type="SUPFAM" id="SSF52540">
    <property type="entry name" value="P-loop containing nucleoside triphosphate hydrolases"/>
    <property type="match status" value="1"/>
</dbReference>
<evidence type="ECO:0000256" key="2">
    <source>
        <dbReference type="ARBA" id="ARBA00023161"/>
    </source>
</evidence>
<evidence type="ECO:0000313" key="4">
    <source>
        <dbReference type="EMBL" id="OZJ06612.1"/>
    </source>
</evidence>
<evidence type="ECO:0008006" key="6">
    <source>
        <dbReference type="Google" id="ProtNLM"/>
    </source>
</evidence>
<name>A0A261Y7L8_9FUNG</name>
<dbReference type="InterPro" id="IPR039177">
    <property type="entry name" value="SMG9"/>
</dbReference>
<organism evidence="4 5">
    <name type="scientific">Bifiguratus adelaidae</name>
    <dbReference type="NCBI Taxonomy" id="1938954"/>
    <lineage>
        <taxon>Eukaryota</taxon>
        <taxon>Fungi</taxon>
        <taxon>Fungi incertae sedis</taxon>
        <taxon>Mucoromycota</taxon>
        <taxon>Mucoromycotina</taxon>
        <taxon>Endogonomycetes</taxon>
        <taxon>Endogonales</taxon>
        <taxon>Endogonales incertae sedis</taxon>
        <taxon>Bifiguratus</taxon>
    </lineage>
</organism>
<dbReference type="EMBL" id="MVBO01000002">
    <property type="protein sequence ID" value="OZJ06612.1"/>
    <property type="molecule type" value="Genomic_DNA"/>
</dbReference>
<keyword evidence="2" id="KW-0866">Nonsense-mediated mRNA decay</keyword>
<dbReference type="GO" id="GO:0000184">
    <property type="term" value="P:nuclear-transcribed mRNA catabolic process, nonsense-mediated decay"/>
    <property type="evidence" value="ECO:0007669"/>
    <property type="project" value="UniProtKB-KW"/>
</dbReference>
<sequence>MAAKELIHNLDNREDAKPVVLTKEKEKSILQPPKILSRAEDAPKTSVLQKHVETKSTEQHVNKQREHKSQDRKKVGIDRGTARLFSEAKQGLQKTTSDLSTQTAQLVTKSGKIQADVAYKMLHDTPGHFVIGVIGKRGVGKSTLLSAFADQPQSSTNDAREGFSLIISGRREQFHRADAIEQQSISIGLFLYSVCNVLLVVSKGGKPDAALSRFLRRCEMLKYGLPDVASAGTIGEPTGEEYYPEIVFVCNECDLDDYASQCFQRTRDSIITSMRGTRLRMSGKIHHGDISRKSDGQVVECMELKPNFFFLPRMTAREKQLIYSPNSEQVGTQSDSKTRLDILSEVDEDDIYNGIDTYENMARELRTLCLSLGKRGGGKDRLSERDWLRAAVRTWDGLTKQYSIVQSYLSRNNHRTFDPS</sequence>
<dbReference type="InterPro" id="IPR027417">
    <property type="entry name" value="P-loop_NTPase"/>
</dbReference>
<dbReference type="PANTHER" id="PTHR14270">
    <property type="entry name" value="NONSENSE-MEDIATED MRNA DECAY FACTOR SMG9"/>
    <property type="match status" value="1"/>
</dbReference>
<reference evidence="4 5" key="1">
    <citation type="journal article" date="2017" name="Mycologia">
        <title>Bifiguratus adelaidae, gen. et sp. nov., a new member of Mucoromycotina in endophytic and soil-dwelling habitats.</title>
        <authorList>
            <person name="Torres-Cruz T.J."/>
            <person name="Billingsley Tobias T.L."/>
            <person name="Almatruk M."/>
            <person name="Hesse C."/>
            <person name="Kuske C.R."/>
            <person name="Desiro A."/>
            <person name="Benucci G.M."/>
            <person name="Bonito G."/>
            <person name="Stajich J.E."/>
            <person name="Dunlap C."/>
            <person name="Arnold A.E."/>
            <person name="Porras-Alfaro A."/>
        </authorList>
    </citation>
    <scope>NUCLEOTIDE SEQUENCE [LARGE SCALE GENOMIC DNA]</scope>
    <source>
        <strain evidence="4 5">AZ0501</strain>
    </source>
</reference>
<feature type="compositionally biased region" description="Basic and acidic residues" evidence="3">
    <location>
        <begin position="50"/>
        <end position="74"/>
    </location>
</feature>
<accession>A0A261Y7L8</accession>
<comment type="similarity">
    <text evidence="1">Belongs to the SMG9 family.</text>
</comment>
<dbReference type="PANTHER" id="PTHR14270:SF0">
    <property type="entry name" value="NONSENSE-MEDIATED MRNA DECAY FACTOR SMG9"/>
    <property type="match status" value="1"/>
</dbReference>
<gene>
    <name evidence="4" type="ORF">BZG36_00319</name>
</gene>